<proteinExistence type="predicted"/>
<reference evidence="2 3" key="1">
    <citation type="journal article" date="2024" name="J Genomics">
        <title>Draft genome sequencing and assembly of Favolaschia claudopus CIRM-BRFM 2984 isolated from oak limbs.</title>
        <authorList>
            <person name="Navarro D."/>
            <person name="Drula E."/>
            <person name="Chaduli D."/>
            <person name="Cazenave R."/>
            <person name="Ahrendt S."/>
            <person name="Wang J."/>
            <person name="Lipzen A."/>
            <person name="Daum C."/>
            <person name="Barry K."/>
            <person name="Grigoriev I.V."/>
            <person name="Favel A."/>
            <person name="Rosso M.N."/>
            <person name="Martin F."/>
        </authorList>
    </citation>
    <scope>NUCLEOTIDE SEQUENCE [LARGE SCALE GENOMIC DNA]</scope>
    <source>
        <strain evidence="2 3">CIRM-BRFM 2984</strain>
    </source>
</reference>
<dbReference type="Proteomes" id="UP001362999">
    <property type="component" value="Unassembled WGS sequence"/>
</dbReference>
<gene>
    <name evidence="2" type="ORF">R3P38DRAFT_2815558</name>
</gene>
<protein>
    <recommendedName>
        <fullName evidence="4">Eukaryotic/viral aspartic protease</fullName>
    </recommendedName>
</protein>
<name>A0AAV9Z128_9AGAR</name>
<sequence length="227" mass="25173">MLSDMMRTSTRAAAQGISANISKIAAQEASSEDDDMDITLVGPSDQEEDDEPFYDPLFHQDDEDSSEDEEKENDDEEEEDDGPVIVPAKRKRSSRAASEPPDLEPESREVVYTVSMFTAAQLKKPKSSRGSPMSDFFKLLSDADWPACKAQIRTILRTMLGLDAVNLSNYDVTFTIPRHVKDPMTLQNATQYEHLVSTALQIKGAPAARILIQPKLVGRCSLFCLVS</sequence>
<evidence type="ECO:0000313" key="2">
    <source>
        <dbReference type="EMBL" id="KAK6966972.1"/>
    </source>
</evidence>
<evidence type="ECO:0000313" key="3">
    <source>
        <dbReference type="Proteomes" id="UP001362999"/>
    </source>
</evidence>
<accession>A0AAV9Z128</accession>
<evidence type="ECO:0008006" key="4">
    <source>
        <dbReference type="Google" id="ProtNLM"/>
    </source>
</evidence>
<comment type="caution">
    <text evidence="2">The sequence shown here is derived from an EMBL/GenBank/DDBJ whole genome shotgun (WGS) entry which is preliminary data.</text>
</comment>
<dbReference type="AlphaFoldDB" id="A0AAV9Z128"/>
<feature type="region of interest" description="Disordered" evidence="1">
    <location>
        <begin position="24"/>
        <end position="107"/>
    </location>
</feature>
<feature type="compositionally biased region" description="Acidic residues" evidence="1">
    <location>
        <begin position="61"/>
        <end position="82"/>
    </location>
</feature>
<organism evidence="2 3">
    <name type="scientific">Favolaschia claudopus</name>
    <dbReference type="NCBI Taxonomy" id="2862362"/>
    <lineage>
        <taxon>Eukaryota</taxon>
        <taxon>Fungi</taxon>
        <taxon>Dikarya</taxon>
        <taxon>Basidiomycota</taxon>
        <taxon>Agaricomycotina</taxon>
        <taxon>Agaricomycetes</taxon>
        <taxon>Agaricomycetidae</taxon>
        <taxon>Agaricales</taxon>
        <taxon>Marasmiineae</taxon>
        <taxon>Mycenaceae</taxon>
        <taxon>Favolaschia</taxon>
    </lineage>
</organism>
<dbReference type="EMBL" id="JAWWNJ010000248">
    <property type="protein sequence ID" value="KAK6966972.1"/>
    <property type="molecule type" value="Genomic_DNA"/>
</dbReference>
<evidence type="ECO:0000256" key="1">
    <source>
        <dbReference type="SAM" id="MobiDB-lite"/>
    </source>
</evidence>
<keyword evidence="3" id="KW-1185">Reference proteome</keyword>